<reference evidence="2" key="1">
    <citation type="journal article" date="2019" name="Int. J. Syst. Evol. Microbiol.">
        <title>The Global Catalogue of Microorganisms (GCM) 10K type strain sequencing project: providing services to taxonomists for standard genome sequencing and annotation.</title>
        <authorList>
            <consortium name="The Broad Institute Genomics Platform"/>
            <consortium name="The Broad Institute Genome Sequencing Center for Infectious Disease"/>
            <person name="Wu L."/>
            <person name="Ma J."/>
        </authorList>
    </citation>
    <scope>NUCLEOTIDE SEQUENCE [LARGE SCALE GENOMIC DNA]</scope>
    <source>
        <strain evidence="2">IBRC-M 10908</strain>
    </source>
</reference>
<accession>A0ABV8U0T1</accession>
<sequence>MKTSRIVAAAALAMALSGCGIGQSDVRSEGEAPAGLALGPTLYFVEEDGGLVPSVDVALGRLGTAEDAIARLVENTGSKTESRGLTTEVPRSDIRPIVFDGHSQLDILLPFSREEVSPTGLDQIVCTARRYIIDSGRSSDRTLVHVSFTDDEGDPGAPDVCPILK</sequence>
<protein>
    <recommendedName>
        <fullName evidence="3">GerMN domain-containing protein</fullName>
    </recommendedName>
</protein>
<evidence type="ECO:0000313" key="2">
    <source>
        <dbReference type="Proteomes" id="UP001595823"/>
    </source>
</evidence>
<organism evidence="1 2">
    <name type="scientific">Salininema proteolyticum</name>
    <dbReference type="NCBI Taxonomy" id="1607685"/>
    <lineage>
        <taxon>Bacteria</taxon>
        <taxon>Bacillati</taxon>
        <taxon>Actinomycetota</taxon>
        <taxon>Actinomycetes</taxon>
        <taxon>Glycomycetales</taxon>
        <taxon>Glycomycetaceae</taxon>
        <taxon>Salininema</taxon>
    </lineage>
</organism>
<dbReference type="EMBL" id="JBHSDK010000017">
    <property type="protein sequence ID" value="MFC4336243.1"/>
    <property type="molecule type" value="Genomic_DNA"/>
</dbReference>
<evidence type="ECO:0000313" key="1">
    <source>
        <dbReference type="EMBL" id="MFC4336243.1"/>
    </source>
</evidence>
<proteinExistence type="predicted"/>
<gene>
    <name evidence="1" type="ORF">ACFPET_13630</name>
</gene>
<dbReference type="RefSeq" id="WP_380621941.1">
    <property type="nucleotide sequence ID" value="NZ_JBHSDK010000017.1"/>
</dbReference>
<keyword evidence="2" id="KW-1185">Reference proteome</keyword>
<dbReference type="PROSITE" id="PS51257">
    <property type="entry name" value="PROKAR_LIPOPROTEIN"/>
    <property type="match status" value="1"/>
</dbReference>
<comment type="caution">
    <text evidence="1">The sequence shown here is derived from an EMBL/GenBank/DDBJ whole genome shotgun (WGS) entry which is preliminary data.</text>
</comment>
<dbReference type="Proteomes" id="UP001595823">
    <property type="component" value="Unassembled WGS sequence"/>
</dbReference>
<evidence type="ECO:0008006" key="3">
    <source>
        <dbReference type="Google" id="ProtNLM"/>
    </source>
</evidence>
<name>A0ABV8U0T1_9ACTN</name>